<feature type="compositionally biased region" description="Basic and acidic residues" evidence="1">
    <location>
        <begin position="514"/>
        <end position="533"/>
    </location>
</feature>
<feature type="region of interest" description="Disordered" evidence="1">
    <location>
        <begin position="778"/>
        <end position="813"/>
    </location>
</feature>
<name>A0AAD5DIW9_9CHLO</name>
<accession>A0AAD5DIW9</accession>
<feature type="compositionally biased region" description="Basic and acidic residues" evidence="1">
    <location>
        <begin position="122"/>
        <end position="136"/>
    </location>
</feature>
<protein>
    <submittedName>
        <fullName evidence="2">Uncharacterized protein</fullName>
    </submittedName>
</protein>
<feature type="region of interest" description="Disordered" evidence="1">
    <location>
        <begin position="120"/>
        <end position="197"/>
    </location>
</feature>
<proteinExistence type="predicted"/>
<evidence type="ECO:0000313" key="2">
    <source>
        <dbReference type="EMBL" id="KAI7838847.1"/>
    </source>
</evidence>
<sequence>MCCLNRGVHSLHSALDVLGSKASFGSLVVGTFVSDELAWRSLDLLRLKSGLDAGLDARLIELRFSLQVSTARRGAQRRPVLPPAAPKVSVYVAACRTAREAAVVHDVAVVWWSLAIASRQRRPPEQRPTAAEREGAEQGGDNWGQEEGRRQDVQQQQRQQQRQGGEDGGDDGAGNREGGGQPASPQEQQVAASPAQQDAIEWQPDAAVLRQLNFSPELVTSRQPLMHQLLQAGSMQELRSLVAAMRASGELEQMIEASHAQHRAAQAPGSATPAIDPRHRPRKPGQVVGGLAPGSSGAGVLSPQAGFFAAGHPIEPATVGDAVQGQGQFEVGRHGRRHDKPFMGLVRDRAITLHPWRPMICTTVEGHSKPQPRSLTSCATAEEAAVARDLGWVWLWKRTGSLREKAALNFSLSSYAALGGSLLDDVVQLPSLEQLRAHLRSMRDSGRLLSLATSLMRAAGRPMTVDSPAAGAAPSSAGKRGRSAGGGRSGGRGTASASEGASEDELGEEEAAEEMLHLLHGDHSGHSGEAERSRRARRAEGSGLAGEEKEERSFASGSSSGYVSATSEDAGARDDSDDEDFKLGGKAGRRPARKRARASPPPASEVQQRQQQQQQRSEQQLLGVVEGTEEEVEGGGAGGSKYVGVQRIASSKNASKQWIPRPTVRVPREGRLASKQLTLCYCDTADEAAVARDVATIWSYQQQLRAVPRAAAASLVPMPRLNFSMAGFQAQPGLLDRLQSVDRTESVQALAKELRDSGELLRLAGVLSGGSLVDGDKGAALGAPAAPPSPRSDSGAASPQHGQGTPSTLLSPAAAPAHGWAHAAWPPAVAAAVTSTIAEPQPDWMPDCRYLSELAAANDQLQQRPLAGVPAAAVALGAYCFQRLLADSEELRDRAVQAGFFSSANGQLFMHASPGCPPLLAILCTCIHLGTQLIKGPRYDSQLQSMLSRATGEAATAEQASELEMRCLQKLNGRLGP</sequence>
<feature type="region of interest" description="Disordered" evidence="1">
    <location>
        <begin position="258"/>
        <end position="295"/>
    </location>
</feature>
<dbReference type="Proteomes" id="UP001205105">
    <property type="component" value="Unassembled WGS sequence"/>
</dbReference>
<evidence type="ECO:0000256" key="1">
    <source>
        <dbReference type="SAM" id="MobiDB-lite"/>
    </source>
</evidence>
<feature type="compositionally biased region" description="Low complexity" evidence="1">
    <location>
        <begin position="467"/>
        <end position="478"/>
    </location>
</feature>
<reference evidence="2" key="1">
    <citation type="submission" date="2020-11" db="EMBL/GenBank/DDBJ databases">
        <title>Chlorella ohadii genome sequencing and assembly.</title>
        <authorList>
            <person name="Murik O."/>
            <person name="Treves H."/>
            <person name="Kedem I."/>
            <person name="Shotland Y."/>
            <person name="Kaplan A."/>
        </authorList>
    </citation>
    <scope>NUCLEOTIDE SEQUENCE</scope>
    <source>
        <strain evidence="2">1</strain>
    </source>
</reference>
<evidence type="ECO:0000313" key="3">
    <source>
        <dbReference type="Proteomes" id="UP001205105"/>
    </source>
</evidence>
<feature type="region of interest" description="Disordered" evidence="1">
    <location>
        <begin position="460"/>
        <end position="620"/>
    </location>
</feature>
<feature type="compositionally biased region" description="Gly residues" evidence="1">
    <location>
        <begin position="171"/>
        <end position="181"/>
    </location>
</feature>
<feature type="compositionally biased region" description="Polar residues" evidence="1">
    <location>
        <begin position="183"/>
        <end position="196"/>
    </location>
</feature>
<feature type="compositionally biased region" description="Low complexity" evidence="1">
    <location>
        <begin position="791"/>
        <end position="813"/>
    </location>
</feature>
<gene>
    <name evidence="2" type="ORF">COHA_007461</name>
</gene>
<feature type="compositionally biased region" description="Acidic residues" evidence="1">
    <location>
        <begin position="501"/>
        <end position="513"/>
    </location>
</feature>
<feature type="compositionally biased region" description="Low complexity" evidence="1">
    <location>
        <begin position="153"/>
        <end position="163"/>
    </location>
</feature>
<feature type="compositionally biased region" description="Low complexity" evidence="1">
    <location>
        <begin position="604"/>
        <end position="620"/>
    </location>
</feature>
<keyword evidence="3" id="KW-1185">Reference proteome</keyword>
<comment type="caution">
    <text evidence="2">The sequence shown here is derived from an EMBL/GenBank/DDBJ whole genome shotgun (WGS) entry which is preliminary data.</text>
</comment>
<organism evidence="2 3">
    <name type="scientific">Chlorella ohadii</name>
    <dbReference type="NCBI Taxonomy" id="2649997"/>
    <lineage>
        <taxon>Eukaryota</taxon>
        <taxon>Viridiplantae</taxon>
        <taxon>Chlorophyta</taxon>
        <taxon>core chlorophytes</taxon>
        <taxon>Trebouxiophyceae</taxon>
        <taxon>Chlorellales</taxon>
        <taxon>Chlorellaceae</taxon>
        <taxon>Chlorella clade</taxon>
        <taxon>Chlorella</taxon>
    </lineage>
</organism>
<feature type="compositionally biased region" description="Basic residues" evidence="1">
    <location>
        <begin position="587"/>
        <end position="597"/>
    </location>
</feature>
<dbReference type="AlphaFoldDB" id="A0AAD5DIW9"/>
<feature type="compositionally biased region" description="Low complexity" evidence="1">
    <location>
        <begin position="554"/>
        <end position="569"/>
    </location>
</feature>
<dbReference type="EMBL" id="JADXDR010000118">
    <property type="protein sequence ID" value="KAI7838847.1"/>
    <property type="molecule type" value="Genomic_DNA"/>
</dbReference>
<feature type="compositionally biased region" description="Gly residues" evidence="1">
    <location>
        <begin position="483"/>
        <end position="493"/>
    </location>
</feature>